<accession>A0A8S5Q5I5</accession>
<proteinExistence type="predicted"/>
<reference evidence="1" key="1">
    <citation type="journal article" date="2021" name="Proc. Natl. Acad. Sci. U.S.A.">
        <title>A Catalog of Tens of Thousands of Viruses from Human Metagenomes Reveals Hidden Associations with Chronic Diseases.</title>
        <authorList>
            <person name="Tisza M.J."/>
            <person name="Buck C.B."/>
        </authorList>
    </citation>
    <scope>NUCLEOTIDE SEQUENCE</scope>
    <source>
        <strain evidence="1">Ctrzs15</strain>
    </source>
</reference>
<evidence type="ECO:0000313" key="1">
    <source>
        <dbReference type="EMBL" id="DAE14583.1"/>
    </source>
</evidence>
<organism evidence="1">
    <name type="scientific">Siphoviridae sp. ctrzs15</name>
    <dbReference type="NCBI Taxonomy" id="2825691"/>
    <lineage>
        <taxon>Viruses</taxon>
        <taxon>Duplodnaviria</taxon>
        <taxon>Heunggongvirae</taxon>
        <taxon>Uroviricota</taxon>
        <taxon>Caudoviricetes</taxon>
    </lineage>
</organism>
<name>A0A8S5Q5I5_9CAUD</name>
<sequence length="299" mass="31662">MASGITNAIGKSKLQEKDVTITQNGTTEITPDSGYDGMSKATIITNVPSTPTEEKTVALSMASGNQVITPTSGKVLSKVTITKPSTMLATNIKKDVNIGGVVGTYEGVILPTYNGLLRFTSAPTISLSNSTLTITAVANATSYAIYSNNALLTTITTTSVDLSTLITTAGTYTIYAIAKATGYVDSEKSNEVSYTAASGYSVSVSEFDRISAPTQFYYSIDNGVNWVEITETGLLTSKATQLKFRITYEGKEIQPSGSISSVQAGISASYHITDFGYNTADEQSENVTLTQNITDIICR</sequence>
<protein>
    <submittedName>
        <fullName evidence="1">Uncharacterized protein</fullName>
    </submittedName>
</protein>
<dbReference type="EMBL" id="BK015587">
    <property type="protein sequence ID" value="DAE14583.1"/>
    <property type="molecule type" value="Genomic_DNA"/>
</dbReference>